<evidence type="ECO:0000313" key="3">
    <source>
        <dbReference type="Proteomes" id="UP001159363"/>
    </source>
</evidence>
<feature type="compositionally biased region" description="Polar residues" evidence="1">
    <location>
        <begin position="583"/>
        <end position="599"/>
    </location>
</feature>
<name>A0ABQ9GHY8_9NEOP</name>
<feature type="compositionally biased region" description="Polar residues" evidence="1">
    <location>
        <begin position="611"/>
        <end position="621"/>
    </location>
</feature>
<feature type="compositionally biased region" description="Basic and acidic residues" evidence="1">
    <location>
        <begin position="568"/>
        <end position="579"/>
    </location>
</feature>
<feature type="region of interest" description="Disordered" evidence="1">
    <location>
        <begin position="75"/>
        <end position="116"/>
    </location>
</feature>
<gene>
    <name evidence="2" type="ORF">PR048_027983</name>
</gene>
<organism evidence="2 3">
    <name type="scientific">Dryococelus australis</name>
    <dbReference type="NCBI Taxonomy" id="614101"/>
    <lineage>
        <taxon>Eukaryota</taxon>
        <taxon>Metazoa</taxon>
        <taxon>Ecdysozoa</taxon>
        <taxon>Arthropoda</taxon>
        <taxon>Hexapoda</taxon>
        <taxon>Insecta</taxon>
        <taxon>Pterygota</taxon>
        <taxon>Neoptera</taxon>
        <taxon>Polyneoptera</taxon>
        <taxon>Phasmatodea</taxon>
        <taxon>Verophasmatodea</taxon>
        <taxon>Anareolatae</taxon>
        <taxon>Phasmatidae</taxon>
        <taxon>Eurycanthinae</taxon>
        <taxon>Dryococelus</taxon>
    </lineage>
</organism>
<accession>A0ABQ9GHY8</accession>
<feature type="compositionally biased region" description="Polar residues" evidence="1">
    <location>
        <begin position="96"/>
        <end position="105"/>
    </location>
</feature>
<reference evidence="2 3" key="1">
    <citation type="submission" date="2023-02" db="EMBL/GenBank/DDBJ databases">
        <title>LHISI_Scaffold_Assembly.</title>
        <authorList>
            <person name="Stuart O.P."/>
            <person name="Cleave R."/>
            <person name="Magrath M.J.L."/>
            <person name="Mikheyev A.S."/>
        </authorList>
    </citation>
    <scope>NUCLEOTIDE SEQUENCE [LARGE SCALE GENOMIC DNA]</scope>
    <source>
        <strain evidence="2">Daus_M_001</strain>
        <tissue evidence="2">Leg muscle</tissue>
    </source>
</reference>
<dbReference type="EMBL" id="JARBHB010000012">
    <property type="protein sequence ID" value="KAJ8871656.1"/>
    <property type="molecule type" value="Genomic_DNA"/>
</dbReference>
<evidence type="ECO:0000313" key="2">
    <source>
        <dbReference type="EMBL" id="KAJ8871656.1"/>
    </source>
</evidence>
<feature type="region of interest" description="Disordered" evidence="1">
    <location>
        <begin position="568"/>
        <end position="621"/>
    </location>
</feature>
<evidence type="ECO:0000256" key="1">
    <source>
        <dbReference type="SAM" id="MobiDB-lite"/>
    </source>
</evidence>
<keyword evidence="3" id="KW-1185">Reference proteome</keyword>
<comment type="caution">
    <text evidence="2">The sequence shown here is derived from an EMBL/GenBank/DDBJ whole genome shotgun (WGS) entry which is preliminary data.</text>
</comment>
<sequence>MRGREDAGLKDGTAVSCGAWRRKVRFYASWRPQLDCVASGKSCRGRRGIVIPGLRNRPANFQIRRGVGETIQVNTERRRKIKSRGETGYPEKTRRQAASSGTTPQRAAPVGIEPGSPRKEGCNSAVDICSVCSRIKSNRPPCKCESEHVMVFQEEHCNLGLIRVGSHLAGTTWRGPAGLPRSSDREAGQDRDSSPCLLECESIGLPLCHLASQRHGRSTRHAANPKWALLLIALVRQTPSSEVDCLAFCRIARLPPKSRVSANRYKIVVRTATPDAADSLMQMHPSQLAPYVFYRPGGCRQHETVLGNPHCMWTVFLWPLTGIRDCYPNDDATISGGVYLTYGLCPVALCIPVHLSSVSRQNIDSSLMAMAFFSRPRNSILIKLQNKSPLPGCRWKTVLDDATGRRVFSEISYFPPAPSIRRCSILTSITFVGSQDLVKSHPNLFTLHSSSASHLAAVCVETRVTSEADACLNCRKKFTSRARHGPLGTWAPDHCASLPLHPATLLVGLKCRQMCGGNPYVRQKLAFTKHMTDGRIEKIAALRLAGDHVTTGRTEDWRVRRTIHRNERAGKREFPEKTLRPAASSSTSPTCENPGTTPSRIEPGSHRREASSLTTPPTAAP</sequence>
<feature type="compositionally biased region" description="Basic and acidic residues" evidence="1">
    <location>
        <begin position="83"/>
        <end position="94"/>
    </location>
</feature>
<dbReference type="Proteomes" id="UP001159363">
    <property type="component" value="Chromosome 11"/>
</dbReference>
<proteinExistence type="predicted"/>
<protein>
    <submittedName>
        <fullName evidence="2">Uncharacterized protein</fullName>
    </submittedName>
</protein>